<evidence type="ECO:0000256" key="3">
    <source>
        <dbReference type="ARBA" id="ARBA00022692"/>
    </source>
</evidence>
<comment type="caution">
    <text evidence="7">The sequence shown here is derived from an EMBL/GenBank/DDBJ whole genome shotgun (WGS) entry which is preliminary data.</text>
</comment>
<keyword evidence="8" id="KW-1185">Reference proteome</keyword>
<feature type="transmembrane region" description="Helical" evidence="6">
    <location>
        <begin position="235"/>
        <end position="264"/>
    </location>
</feature>
<evidence type="ECO:0000256" key="1">
    <source>
        <dbReference type="ARBA" id="ARBA00004651"/>
    </source>
</evidence>
<name>A0ABU0AZ51_9FIRM</name>
<dbReference type="InterPro" id="IPR001851">
    <property type="entry name" value="ABC_transp_permease"/>
</dbReference>
<organism evidence="7 8">
    <name type="scientific">Desulfofundulus luciae</name>
    <dbReference type="NCBI Taxonomy" id="74702"/>
    <lineage>
        <taxon>Bacteria</taxon>
        <taxon>Bacillati</taxon>
        <taxon>Bacillota</taxon>
        <taxon>Clostridia</taxon>
        <taxon>Eubacteriales</taxon>
        <taxon>Peptococcaceae</taxon>
        <taxon>Desulfofundulus</taxon>
    </lineage>
</organism>
<evidence type="ECO:0000256" key="5">
    <source>
        <dbReference type="ARBA" id="ARBA00023136"/>
    </source>
</evidence>
<feature type="transmembrane region" description="Helical" evidence="6">
    <location>
        <begin position="110"/>
        <end position="129"/>
    </location>
</feature>
<proteinExistence type="predicted"/>
<gene>
    <name evidence="7" type="ORF">J2Z49_000856</name>
</gene>
<evidence type="ECO:0000313" key="8">
    <source>
        <dbReference type="Proteomes" id="UP001225644"/>
    </source>
</evidence>
<keyword evidence="4 6" id="KW-1133">Transmembrane helix</keyword>
<comment type="subcellular location">
    <subcellularLocation>
        <location evidence="1">Cell membrane</location>
        <topology evidence="1">Multi-pass membrane protein</topology>
    </subcellularLocation>
</comment>
<feature type="transmembrane region" description="Helical" evidence="6">
    <location>
        <begin position="149"/>
        <end position="166"/>
    </location>
</feature>
<keyword evidence="2" id="KW-1003">Cell membrane</keyword>
<evidence type="ECO:0000313" key="7">
    <source>
        <dbReference type="EMBL" id="MDQ0285751.1"/>
    </source>
</evidence>
<dbReference type="CDD" id="cd06581">
    <property type="entry name" value="TM_PBP1_LivM_like"/>
    <property type="match status" value="1"/>
</dbReference>
<accession>A0ABU0AZ51</accession>
<evidence type="ECO:0000256" key="4">
    <source>
        <dbReference type="ARBA" id="ARBA00022989"/>
    </source>
</evidence>
<keyword evidence="5 6" id="KW-0472">Membrane</keyword>
<keyword evidence="3 6" id="KW-0812">Transmembrane</keyword>
<feature type="transmembrane region" description="Helical" evidence="6">
    <location>
        <begin position="31"/>
        <end position="48"/>
    </location>
</feature>
<feature type="transmembrane region" description="Helical" evidence="6">
    <location>
        <begin position="271"/>
        <end position="291"/>
    </location>
</feature>
<feature type="transmembrane region" description="Helical" evidence="6">
    <location>
        <begin position="55"/>
        <end position="76"/>
    </location>
</feature>
<protein>
    <submittedName>
        <fullName evidence="7">Branched-chain amino acid transport system permease protein</fullName>
    </submittedName>
</protein>
<feature type="transmembrane region" description="Helical" evidence="6">
    <location>
        <begin position="82"/>
        <end position="103"/>
    </location>
</feature>
<dbReference type="EMBL" id="JAUSUX010000005">
    <property type="protein sequence ID" value="MDQ0285751.1"/>
    <property type="molecule type" value="Genomic_DNA"/>
</dbReference>
<dbReference type="Proteomes" id="UP001225644">
    <property type="component" value="Unassembled WGS sequence"/>
</dbReference>
<dbReference type="Pfam" id="PF02653">
    <property type="entry name" value="BPD_transp_2"/>
    <property type="match status" value="1"/>
</dbReference>
<dbReference type="RefSeq" id="WP_307400129.1">
    <property type="nucleotide sequence ID" value="NZ_JAUSUX010000005.1"/>
</dbReference>
<evidence type="ECO:0000256" key="2">
    <source>
        <dbReference type="ARBA" id="ARBA00022475"/>
    </source>
</evidence>
<reference evidence="7 8" key="1">
    <citation type="submission" date="2023-07" db="EMBL/GenBank/DDBJ databases">
        <title>Genomic Encyclopedia of Type Strains, Phase IV (KMG-IV): sequencing the most valuable type-strain genomes for metagenomic binning, comparative biology and taxonomic classification.</title>
        <authorList>
            <person name="Goeker M."/>
        </authorList>
    </citation>
    <scope>NUCLEOTIDE SEQUENCE [LARGE SCALE GENOMIC DNA]</scope>
    <source>
        <strain evidence="7 8">DSM 12396</strain>
    </source>
</reference>
<evidence type="ECO:0000256" key="6">
    <source>
        <dbReference type="SAM" id="Phobius"/>
    </source>
</evidence>
<sequence length="319" mass="34662">MNWKGMIVPAIVAVIAVVLPFVVQAPYVQHIMIMVFIWATLGTAWNLLGGYAGQVSFGHAAFFGLGAYSAGLLIFHLKISPWWGLVLGPFISMLVAIPIGIICFRLRGPYFALATLALGEIFRLVFTNWVSLTNGAQGILILSSFPTKLPYYFIAFFIWGMSLLIVDRMVKSKLGYYFVSIREDQDAAESLGIPTTRYKMFALLPSAFIAGLVGAFYMNYIAFIDPHVVFSLSDISVMVILVVMMGGVATLWGPSVGAAIYVALGELFRAWLGAANVLAFGIIVCLVILFLPNGIIGELGTLKRLLSRQKAKAVMAGGN</sequence>
<dbReference type="PANTHER" id="PTHR30482">
    <property type="entry name" value="HIGH-AFFINITY BRANCHED-CHAIN AMINO ACID TRANSPORT SYSTEM PERMEASE"/>
    <property type="match status" value="1"/>
</dbReference>
<dbReference type="PANTHER" id="PTHR30482:SF10">
    <property type="entry name" value="HIGH-AFFINITY BRANCHED-CHAIN AMINO ACID TRANSPORT PROTEIN BRAE"/>
    <property type="match status" value="1"/>
</dbReference>
<feature type="transmembrane region" description="Helical" evidence="6">
    <location>
        <begin position="7"/>
        <end position="25"/>
    </location>
</feature>
<feature type="transmembrane region" description="Helical" evidence="6">
    <location>
        <begin position="201"/>
        <end position="223"/>
    </location>
</feature>
<dbReference type="InterPro" id="IPR043428">
    <property type="entry name" value="LivM-like"/>
</dbReference>